<keyword evidence="3" id="KW-0175">Coiled coil</keyword>
<evidence type="ECO:0000256" key="4">
    <source>
        <dbReference type="SAM" id="MobiDB-lite"/>
    </source>
</evidence>
<dbReference type="SUPFAM" id="SSF46689">
    <property type="entry name" value="Homeodomain-like"/>
    <property type="match status" value="2"/>
</dbReference>
<dbReference type="InterPro" id="IPR001005">
    <property type="entry name" value="SANT/Myb"/>
</dbReference>
<feature type="compositionally biased region" description="Low complexity" evidence="4">
    <location>
        <begin position="1084"/>
        <end position="1098"/>
    </location>
</feature>
<dbReference type="PROSITE" id="PS50090">
    <property type="entry name" value="MYB_LIKE"/>
    <property type="match status" value="1"/>
</dbReference>
<protein>
    <submittedName>
        <fullName evidence="7">CBN-GEI-8 protein</fullName>
    </submittedName>
</protein>
<dbReference type="GO" id="GO:0032991">
    <property type="term" value="C:protein-containing complex"/>
    <property type="evidence" value="ECO:0007669"/>
    <property type="project" value="UniProtKB-ARBA"/>
</dbReference>
<evidence type="ECO:0000256" key="3">
    <source>
        <dbReference type="SAM" id="Coils"/>
    </source>
</evidence>
<evidence type="ECO:0000256" key="2">
    <source>
        <dbReference type="ARBA" id="ARBA00010097"/>
    </source>
</evidence>
<dbReference type="GO" id="GO:0006357">
    <property type="term" value="P:regulation of transcription by RNA polymerase II"/>
    <property type="evidence" value="ECO:0007669"/>
    <property type="project" value="TreeGrafter"/>
</dbReference>
<dbReference type="HOGENOM" id="CLU_241047_0_0_1"/>
<dbReference type="GO" id="GO:0000785">
    <property type="term" value="C:chromatin"/>
    <property type="evidence" value="ECO:0007669"/>
    <property type="project" value="TreeGrafter"/>
</dbReference>
<evidence type="ECO:0000256" key="1">
    <source>
        <dbReference type="ARBA" id="ARBA00004123"/>
    </source>
</evidence>
<feature type="compositionally biased region" description="Low complexity" evidence="4">
    <location>
        <begin position="1154"/>
        <end position="1174"/>
    </location>
</feature>
<feature type="compositionally biased region" description="Low complexity" evidence="4">
    <location>
        <begin position="612"/>
        <end position="624"/>
    </location>
</feature>
<accession>G0N5D5</accession>
<feature type="compositionally biased region" description="Low complexity" evidence="4">
    <location>
        <begin position="857"/>
        <end position="870"/>
    </location>
</feature>
<feature type="compositionally biased region" description="Polar residues" evidence="4">
    <location>
        <begin position="1035"/>
        <end position="1047"/>
    </location>
</feature>
<feature type="region of interest" description="Disordered" evidence="4">
    <location>
        <begin position="411"/>
        <end position="649"/>
    </location>
</feature>
<dbReference type="EMBL" id="GL379840">
    <property type="protein sequence ID" value="EGT53206.1"/>
    <property type="molecule type" value="Genomic_DNA"/>
</dbReference>
<feature type="compositionally biased region" description="Low complexity" evidence="4">
    <location>
        <begin position="1238"/>
        <end position="1256"/>
    </location>
</feature>
<name>G0N5D5_CAEBE</name>
<feature type="region of interest" description="Disordered" evidence="4">
    <location>
        <begin position="1028"/>
        <end position="1109"/>
    </location>
</feature>
<evidence type="ECO:0000313" key="7">
    <source>
        <dbReference type="EMBL" id="EGT53206.1"/>
    </source>
</evidence>
<sequence length="1677" mass="187097">MESFKPLAREYDVKFEAFQKGLREWEETPERKEYAEYHRVQAEELFTELKKEREDRERWERAEKIRGDDEKIMNARHKVDEKIRQGVAKIPRLLTEEERKMDTFVERPGSVINDMKQVHRKSILDRLEQWSPEERALFKSRQADHVKIFHGITEFFVDKSASDLVLFYYMNKKTEDFKKDFKAKKRSTKYKVGAYPTAEELAYYRMMPPLDYSAFPKNSLMCYFCCQTVNGVDLDGTFMPKEAYEIFAISPDEERVICTRCREEAAKLYKDNRCFGNRCSNQKKKANRVNRNIPTDLADLPVRTRAFLLDKLGSTRVAVKFCAPCKNALIRWIAEVLKKDEVILGELMNYEGQVGWTDEEKKKLVTAINASATLDWDAISAKMNRRPNECKMQYDALNGVKAQPFIEEIDDEDTGQDDQDPLPTQPAPSTASRRSGLARSAKKAPRTPRATRPTNRRAGGAITRAQAVPKPAEDLGEEIDEMELEDNDDDGSSGSNEKGSKAPSIRDGSPTEMLEDDSPEGQDQDLDEEEDDEASRDVDSAITTLLSPKILSGGMKPDFPSSRVQKPSISEPTLEPMETAGSGNPSDDEDEEGTLHIDVDDEPPAKRPTPTSSSSHLLGSLNSGDDAVHEHGGRGHLLQQQSQPESVAAPVTVTTTTATAQRHVDSTPPFSPVVSQQVLPTETNESVPLVVPVAQPPTIFVSGTAPAAAPQAAQSPMPIAQPVAQPLPQRVSTPAQILTPTPVRPTATPTPSAPMEQYLGMIRPSQPQQPGINQNVLANYILQHHPQAQLAQLTQAQLAQLAQAQHAQIAQAQQAQLAQAFQAQTQAHAHAQKQAQAQIQPSAQGSLTSGTPIQQQSLTPSEPLTSSTPPVHRPRAATTGGSTKTVKSNNVQEAELRILRNHVLMSLNIVREGFEEEKKYKNEEAQLMAVAHTQKNSGHGVPEVTNILNTRFKNLEDQRNQLKRRTDEHLKFVEEFLRKYPDYTIFNLPELDRSLLVELNQRFIEKEREVRNASINAQQLAALRGNPIGIRHPDSYTTPSQVHQNNLHQSQQQAFHYQQQQHQGVPHQLHVSNQKRKYEHSNSKRSAPSSHSASAQASPTVAIVPSSSQSIQQPLQYQMGKGQNEMAAAFQKKMTDREKLLAEQKSMMRGLPQQTLHQQHHLQQQQIHAAPTQQEPKSKRKSGIESITSMQTAPQRHVQLAGPTARNRVVSPALSTRSVPFDSMKELSKIPHQQLLQAKATSNNSNAASPANTSNSDDIEFLWEGTSTQTKESSFFKKTVLPSDNVSTAVGRSIKLKLEMPTEVGSLPDATNDAEAMECLALILHHEEKKTEKSFTNLIEKEQRKHPKNLPIPYLEVYREVQKQYEKHTTLKKNQNSMPTPAPKAIAAPVPVPNAVMKTQEIEAQALSQTQLLLPILAQMAHHNPQVNQQQLAQLAQHNPAAFQQVLVQVMAIQKEQQEQEALKQKQQQQLLLQQQQQQQQQQKLQQKQQQQAMSKSDNYEKFNLLRPDCIVRPTPTTGPMFPNFFPNSSVSTMASSSSAPHFIHQPTPMLAAPAVAPSAPVIIPKATPSVAVQTAPPVPRVAPVISEKPSSINSNGSDGSSEDDDRSKIELELPANRRPAPFGDKNAPRSVIDLRALMTCTPKTVFNKVPLKESAANIRFTGPCKNLQYEDLSDDE</sequence>
<feature type="domain" description="Myb-like" evidence="5">
    <location>
        <begin position="356"/>
        <end position="398"/>
    </location>
</feature>
<comment type="similarity">
    <text evidence="2">Belongs to the N-CoR nuclear receptor corepressors family.</text>
</comment>
<evidence type="ECO:0000259" key="6">
    <source>
        <dbReference type="PROSITE" id="PS51293"/>
    </source>
</evidence>
<evidence type="ECO:0000259" key="5">
    <source>
        <dbReference type="PROSITE" id="PS50090"/>
    </source>
</evidence>
<comment type="subcellular location">
    <subcellularLocation>
        <location evidence="1">Nucleus</location>
    </subcellularLocation>
</comment>
<feature type="compositionally biased region" description="Polar residues" evidence="4">
    <location>
        <begin position="1185"/>
        <end position="1194"/>
    </location>
</feature>
<feature type="compositionally biased region" description="Low complexity" evidence="4">
    <location>
        <begin position="447"/>
        <end position="458"/>
    </location>
</feature>
<feature type="compositionally biased region" description="Polar residues" evidence="4">
    <location>
        <begin position="879"/>
        <end position="889"/>
    </location>
</feature>
<reference evidence="8" key="1">
    <citation type="submission" date="2011-07" db="EMBL/GenBank/DDBJ databases">
        <authorList>
            <consortium name="Caenorhabditis brenneri Sequencing and Analysis Consortium"/>
            <person name="Wilson R.K."/>
        </authorList>
    </citation>
    <scope>NUCLEOTIDE SEQUENCE [LARGE SCALE GENOMIC DNA]</scope>
    <source>
        <strain evidence="8">PB2801</strain>
    </source>
</reference>
<feature type="region of interest" description="Disordered" evidence="4">
    <location>
        <begin position="1238"/>
        <end position="1257"/>
    </location>
</feature>
<dbReference type="FunCoup" id="G0N5D5">
    <property type="interactions" value="1531"/>
</dbReference>
<feature type="region of interest" description="Disordered" evidence="4">
    <location>
        <begin position="1582"/>
        <end position="1607"/>
    </location>
</feature>
<dbReference type="eggNOG" id="KOG1878">
    <property type="taxonomic scope" value="Eukaryota"/>
</dbReference>
<feature type="coiled-coil region" evidence="3">
    <location>
        <begin position="1450"/>
        <end position="1493"/>
    </location>
</feature>
<feature type="compositionally biased region" description="Low complexity" evidence="4">
    <location>
        <begin position="1591"/>
        <end position="1600"/>
    </location>
</feature>
<feature type="compositionally biased region" description="Low complexity" evidence="4">
    <location>
        <begin position="832"/>
        <end position="844"/>
    </location>
</feature>
<feature type="domain" description="SANT" evidence="6">
    <location>
        <begin position="125"/>
        <end position="176"/>
    </location>
</feature>
<dbReference type="CDD" id="cd00167">
    <property type="entry name" value="SANT"/>
    <property type="match status" value="2"/>
</dbReference>
<dbReference type="GO" id="GO:0005654">
    <property type="term" value="C:nucleoplasm"/>
    <property type="evidence" value="ECO:0007669"/>
    <property type="project" value="UniProtKB-ARBA"/>
</dbReference>
<dbReference type="OrthoDB" id="10258692at2759"/>
<organism evidence="8">
    <name type="scientific">Caenorhabditis brenneri</name>
    <name type="common">Nematode worm</name>
    <dbReference type="NCBI Taxonomy" id="135651"/>
    <lineage>
        <taxon>Eukaryota</taxon>
        <taxon>Metazoa</taxon>
        <taxon>Ecdysozoa</taxon>
        <taxon>Nematoda</taxon>
        <taxon>Chromadorea</taxon>
        <taxon>Rhabditida</taxon>
        <taxon>Rhabditina</taxon>
        <taxon>Rhabditomorpha</taxon>
        <taxon>Rhabditoidea</taxon>
        <taxon>Rhabditidae</taxon>
        <taxon>Peloderinae</taxon>
        <taxon>Caenorhabditis</taxon>
    </lineage>
</organism>
<dbReference type="PROSITE" id="PS51293">
    <property type="entry name" value="SANT"/>
    <property type="match status" value="1"/>
</dbReference>
<proteinExistence type="inferred from homology"/>
<feature type="compositionally biased region" description="Acidic residues" evidence="4">
    <location>
        <begin position="474"/>
        <end position="491"/>
    </location>
</feature>
<dbReference type="InterPro" id="IPR051571">
    <property type="entry name" value="N-CoR_corepressor"/>
</dbReference>
<feature type="region of interest" description="Disordered" evidence="4">
    <location>
        <begin position="1154"/>
        <end position="1211"/>
    </location>
</feature>
<dbReference type="Gene3D" id="1.10.10.60">
    <property type="entry name" value="Homeodomain-like"/>
    <property type="match status" value="1"/>
</dbReference>
<feature type="compositionally biased region" description="Low complexity" evidence="4">
    <location>
        <begin position="1048"/>
        <end position="1070"/>
    </location>
</feature>
<feature type="compositionally biased region" description="Acidic residues" evidence="4">
    <location>
        <begin position="513"/>
        <end position="534"/>
    </location>
</feature>
<feature type="compositionally biased region" description="Polar residues" evidence="4">
    <location>
        <begin position="562"/>
        <end position="571"/>
    </location>
</feature>
<dbReference type="PANTHER" id="PTHR13992:SF39">
    <property type="entry name" value="SMRTER, ISOFORM G"/>
    <property type="match status" value="1"/>
</dbReference>
<evidence type="ECO:0000313" key="8">
    <source>
        <dbReference type="Proteomes" id="UP000008068"/>
    </source>
</evidence>
<dbReference type="Proteomes" id="UP000008068">
    <property type="component" value="Unassembled WGS sequence"/>
</dbReference>
<dbReference type="OMA" id="NECKMQY"/>
<dbReference type="STRING" id="135651.G0N5D5"/>
<dbReference type="PANTHER" id="PTHR13992">
    <property type="entry name" value="NUCLEAR RECEPTOR CO-REPRESSOR RELATED NCOR"/>
    <property type="match status" value="1"/>
</dbReference>
<keyword evidence="8" id="KW-1185">Reference proteome</keyword>
<feature type="compositionally biased region" description="Polar residues" evidence="4">
    <location>
        <begin position="845"/>
        <end position="856"/>
    </location>
</feature>
<dbReference type="InParanoid" id="G0N5D5"/>
<dbReference type="InterPro" id="IPR017884">
    <property type="entry name" value="SANT_dom"/>
</dbReference>
<dbReference type="InterPro" id="IPR009057">
    <property type="entry name" value="Homeodomain-like_sf"/>
</dbReference>
<feature type="compositionally biased region" description="Acidic residues" evidence="4">
    <location>
        <begin position="411"/>
        <end position="420"/>
    </location>
</feature>
<feature type="region of interest" description="Disordered" evidence="4">
    <location>
        <begin position="832"/>
        <end position="889"/>
    </location>
</feature>
<gene>
    <name evidence="7" type="primary">Cbn-gei-8</name>
    <name evidence="7" type="ORF">CAEBREN_05348</name>
</gene>
<dbReference type="SMART" id="SM00717">
    <property type="entry name" value="SANT"/>
    <property type="match status" value="2"/>
</dbReference>